<evidence type="ECO:0000313" key="3">
    <source>
        <dbReference type="Proteomes" id="UP000542776"/>
    </source>
</evidence>
<dbReference type="EMBL" id="JACIEK010000005">
    <property type="protein sequence ID" value="MBB3998464.1"/>
    <property type="molecule type" value="Genomic_DNA"/>
</dbReference>
<dbReference type="Gene3D" id="2.40.50.90">
    <property type="match status" value="1"/>
</dbReference>
<dbReference type="GO" id="GO:0004519">
    <property type="term" value="F:endonuclease activity"/>
    <property type="evidence" value="ECO:0007669"/>
    <property type="project" value="UniProtKB-KW"/>
</dbReference>
<feature type="region of interest" description="Disordered" evidence="1">
    <location>
        <begin position="76"/>
        <end position="134"/>
    </location>
</feature>
<gene>
    <name evidence="2" type="ORF">GGR04_002305</name>
</gene>
<dbReference type="AlphaFoldDB" id="A0A7W6H4V4"/>
<evidence type="ECO:0000313" key="2">
    <source>
        <dbReference type="EMBL" id="MBB3998464.1"/>
    </source>
</evidence>
<keyword evidence="3" id="KW-1185">Reference proteome</keyword>
<comment type="caution">
    <text evidence="2">The sequence shown here is derived from an EMBL/GenBank/DDBJ whole genome shotgun (WGS) entry which is preliminary data.</text>
</comment>
<dbReference type="SUPFAM" id="SSF50199">
    <property type="entry name" value="Staphylococcal nuclease"/>
    <property type="match status" value="1"/>
</dbReference>
<feature type="compositionally biased region" description="Low complexity" evidence="1">
    <location>
        <begin position="89"/>
        <end position="132"/>
    </location>
</feature>
<keyword evidence="2" id="KW-0378">Hydrolase</keyword>
<reference evidence="2 3" key="1">
    <citation type="submission" date="2020-08" db="EMBL/GenBank/DDBJ databases">
        <title>Genomic Encyclopedia of Type Strains, Phase IV (KMG-IV): sequencing the most valuable type-strain genomes for metagenomic binning, comparative biology and taxonomic classification.</title>
        <authorList>
            <person name="Goeker M."/>
        </authorList>
    </citation>
    <scope>NUCLEOTIDE SEQUENCE [LARGE SCALE GENOMIC DNA]</scope>
    <source>
        <strain evidence="2 3">DSM 102238</strain>
    </source>
</reference>
<dbReference type="RefSeq" id="WP_183200011.1">
    <property type="nucleotide sequence ID" value="NZ_JACIEK010000005.1"/>
</dbReference>
<evidence type="ECO:0000256" key="1">
    <source>
        <dbReference type="SAM" id="MobiDB-lite"/>
    </source>
</evidence>
<keyword evidence="2" id="KW-0255">Endonuclease</keyword>
<protein>
    <submittedName>
        <fullName evidence="2">Endonuclease YncB(Thermonuclease family)</fullName>
    </submittedName>
</protein>
<proteinExistence type="predicted"/>
<organism evidence="2 3">
    <name type="scientific">Aureimonas pseudogalii</name>
    <dbReference type="NCBI Taxonomy" id="1744844"/>
    <lineage>
        <taxon>Bacteria</taxon>
        <taxon>Pseudomonadati</taxon>
        <taxon>Pseudomonadota</taxon>
        <taxon>Alphaproteobacteria</taxon>
        <taxon>Hyphomicrobiales</taxon>
        <taxon>Aurantimonadaceae</taxon>
        <taxon>Aureimonas</taxon>
    </lineage>
</organism>
<keyword evidence="2" id="KW-0540">Nuclease</keyword>
<name>A0A7W6H4V4_9HYPH</name>
<dbReference type="InterPro" id="IPR035437">
    <property type="entry name" value="SNase_OB-fold_sf"/>
</dbReference>
<accession>A0A7W6H4V4</accession>
<sequence length="257" mass="26939">MQRLRIAVAFVALLAAWIVFLPREPTLLTPAPFVEEAELSPKAAPPVSAEALPETAVTVERAPAVRAIVPSPLAGGGDLRRLPPVQSGAATPITSAASPPLPADAASEPQPSSQAAETVAGAAPETAAPAQPEYRRFSQPIAIDSGTIQVGRTTLRIAGVEPIEPEARCISGDRSLPCGVRARTAVRGWLRGRSLLCPVPPEAGDDLTVPCLLGEEDVGEWLVANGWAAATPDSRYVEAEATAKQARRGIWEYDIEP</sequence>
<dbReference type="Proteomes" id="UP000542776">
    <property type="component" value="Unassembled WGS sequence"/>
</dbReference>